<reference evidence="3" key="1">
    <citation type="submission" date="2011-12" db="EMBL/GenBank/DDBJ databases">
        <authorList>
            <consortium name="The Broad Institute Genome Sequencing Platform"/>
            <person name="Russ C."/>
            <person name="Tyler B."/>
            <person name="Panabieres F."/>
            <person name="Shan W."/>
            <person name="Tripathy S."/>
            <person name="Grunwald N."/>
            <person name="Machado M."/>
            <person name="Young S.K."/>
            <person name="Zeng Q."/>
            <person name="Gargeya S."/>
            <person name="Fitzgerald M."/>
            <person name="Haas B."/>
            <person name="Abouelleil A."/>
            <person name="Alvarado L."/>
            <person name="Arachchi H.M."/>
            <person name="Berlin A."/>
            <person name="Chapman S.B."/>
            <person name="Gearin G."/>
            <person name="Goldberg J."/>
            <person name="Griggs A."/>
            <person name="Gujja S."/>
            <person name="Hansen M."/>
            <person name="Heiman D."/>
            <person name="Howarth C."/>
            <person name="Larimer J."/>
            <person name="Lui A."/>
            <person name="MacDonald P.J.P."/>
            <person name="McCowen C."/>
            <person name="Montmayeur A."/>
            <person name="Murphy C."/>
            <person name="Neiman D."/>
            <person name="Pearson M."/>
            <person name="Priest M."/>
            <person name="Roberts A."/>
            <person name="Saif S."/>
            <person name="Shea T."/>
            <person name="Sisk P."/>
            <person name="Stolte C."/>
            <person name="Sykes S."/>
            <person name="Wortman J."/>
            <person name="Nusbaum C."/>
            <person name="Birren B."/>
        </authorList>
    </citation>
    <scope>NUCLEOTIDE SEQUENCE [LARGE SCALE GENOMIC DNA]</scope>
    <source>
        <strain evidence="3">INRA-310</strain>
    </source>
</reference>
<accession>W2P9V9</accession>
<dbReference type="GeneID" id="20193421"/>
<feature type="compositionally biased region" description="Low complexity" evidence="1">
    <location>
        <begin position="42"/>
        <end position="54"/>
    </location>
</feature>
<evidence type="ECO:0000256" key="1">
    <source>
        <dbReference type="SAM" id="MobiDB-lite"/>
    </source>
</evidence>
<organism evidence="2 3">
    <name type="scientific">Phytophthora nicotianae (strain INRA-310)</name>
    <name type="common">Phytophthora parasitica</name>
    <dbReference type="NCBI Taxonomy" id="761204"/>
    <lineage>
        <taxon>Eukaryota</taxon>
        <taxon>Sar</taxon>
        <taxon>Stramenopiles</taxon>
        <taxon>Oomycota</taxon>
        <taxon>Peronosporomycetes</taxon>
        <taxon>Peronosporales</taxon>
        <taxon>Peronosporaceae</taxon>
        <taxon>Phytophthora</taxon>
    </lineage>
</organism>
<evidence type="ECO:0000313" key="2">
    <source>
        <dbReference type="EMBL" id="ETM97807.1"/>
    </source>
</evidence>
<dbReference type="Proteomes" id="UP000018817">
    <property type="component" value="Unassembled WGS sequence"/>
</dbReference>
<feature type="region of interest" description="Disordered" evidence="1">
    <location>
        <begin position="33"/>
        <end position="60"/>
    </location>
</feature>
<dbReference type="RefSeq" id="XP_008916897.1">
    <property type="nucleotide sequence ID" value="XM_008918649.1"/>
</dbReference>
<dbReference type="VEuPathDB" id="FungiDB:PPTG_24822"/>
<dbReference type="EMBL" id="KI669813">
    <property type="protein sequence ID" value="ETM97807.1"/>
    <property type="molecule type" value="Genomic_DNA"/>
</dbReference>
<reference evidence="2 3" key="2">
    <citation type="submission" date="2013-11" db="EMBL/GenBank/DDBJ databases">
        <title>The Genome Sequence of Phytophthora parasitica INRA-310.</title>
        <authorList>
            <consortium name="The Broad Institute Genomics Platform"/>
            <person name="Russ C."/>
            <person name="Tyler B."/>
            <person name="Panabieres F."/>
            <person name="Shan W."/>
            <person name="Tripathy S."/>
            <person name="Grunwald N."/>
            <person name="Machado M."/>
            <person name="Johnson C.S."/>
            <person name="Arredondo F."/>
            <person name="Hong C."/>
            <person name="Coffey M."/>
            <person name="Young S.K."/>
            <person name="Zeng Q."/>
            <person name="Gargeya S."/>
            <person name="Fitzgerald M."/>
            <person name="Abouelleil A."/>
            <person name="Alvarado L."/>
            <person name="Chapman S.B."/>
            <person name="Gainer-Dewar J."/>
            <person name="Goldberg J."/>
            <person name="Griggs A."/>
            <person name="Gujja S."/>
            <person name="Hansen M."/>
            <person name="Howarth C."/>
            <person name="Imamovic A."/>
            <person name="Ireland A."/>
            <person name="Larimer J."/>
            <person name="McCowan C."/>
            <person name="Murphy C."/>
            <person name="Pearson M."/>
            <person name="Poon T.W."/>
            <person name="Priest M."/>
            <person name="Roberts A."/>
            <person name="Saif S."/>
            <person name="Shea T."/>
            <person name="Sykes S."/>
            <person name="Wortman J."/>
            <person name="Nusbaum C."/>
            <person name="Birren B."/>
        </authorList>
    </citation>
    <scope>NUCLEOTIDE SEQUENCE [LARGE SCALE GENOMIC DNA]</scope>
    <source>
        <strain evidence="2 3">INRA-310</strain>
    </source>
</reference>
<gene>
    <name evidence="2" type="ORF">PPTG_24822</name>
</gene>
<dbReference type="AlphaFoldDB" id="W2P9V9"/>
<proteinExistence type="predicted"/>
<evidence type="ECO:0000313" key="3">
    <source>
        <dbReference type="Proteomes" id="UP000018817"/>
    </source>
</evidence>
<sequence>MSSNSTNAAPDNGYTAATSTTAILSATCKIRSSKASGDDLDAATADETAASESSSDGDDGRIILIGEDVLQWFRPFAAAVRIVVPVCVRTQKTVVRKHFFSDNYTMLSCHFAWDLPHSEMHKHVVEDNVV</sequence>
<name>W2P9V9_PHYN3</name>
<protein>
    <submittedName>
        <fullName evidence="2">Uncharacterized protein</fullName>
    </submittedName>
</protein>